<dbReference type="EnsemblMetazoa" id="PPAI010727-RA">
    <property type="protein sequence ID" value="PPAI010727-PA"/>
    <property type="gene ID" value="PPAI010727"/>
</dbReference>
<evidence type="ECO:0000313" key="7">
    <source>
        <dbReference type="Proteomes" id="UP000092462"/>
    </source>
</evidence>
<evidence type="ECO:0000256" key="2">
    <source>
        <dbReference type="ARBA" id="ARBA00022737"/>
    </source>
</evidence>
<accession>A0A1B0DQD6</accession>
<keyword evidence="7" id="KW-1185">Reference proteome</keyword>
<dbReference type="SUPFAM" id="SSF57667">
    <property type="entry name" value="beta-beta-alpha zinc fingers"/>
    <property type="match status" value="2"/>
</dbReference>
<dbReference type="Gene3D" id="3.40.1800.20">
    <property type="match status" value="1"/>
</dbReference>
<dbReference type="PROSITE" id="PS51915">
    <property type="entry name" value="ZAD"/>
    <property type="match status" value="1"/>
</dbReference>
<feature type="compositionally biased region" description="Basic residues" evidence="5">
    <location>
        <begin position="228"/>
        <end position="247"/>
    </location>
</feature>
<dbReference type="VEuPathDB" id="VectorBase:PPAPM1_009635"/>
<dbReference type="PROSITE" id="PS50157">
    <property type="entry name" value="ZINC_FINGER_C2H2_2"/>
    <property type="match status" value="2"/>
</dbReference>
<dbReference type="GO" id="GO:0008270">
    <property type="term" value="F:zinc ion binding"/>
    <property type="evidence" value="ECO:0007669"/>
    <property type="project" value="UniProtKB-UniRule"/>
</dbReference>
<dbReference type="PANTHER" id="PTHR24379">
    <property type="entry name" value="KRAB AND ZINC FINGER DOMAIN-CONTAINING"/>
    <property type="match status" value="1"/>
</dbReference>
<reference evidence="6" key="1">
    <citation type="submission" date="2022-08" db="UniProtKB">
        <authorList>
            <consortium name="EnsemblMetazoa"/>
        </authorList>
    </citation>
    <scope>IDENTIFICATION</scope>
    <source>
        <strain evidence="6">Israel</strain>
    </source>
</reference>
<evidence type="ECO:0000256" key="3">
    <source>
        <dbReference type="ARBA" id="ARBA00022771"/>
    </source>
</evidence>
<dbReference type="Proteomes" id="UP000092462">
    <property type="component" value="Unassembled WGS sequence"/>
</dbReference>
<dbReference type="VEuPathDB" id="VectorBase:PPAI010727"/>
<dbReference type="AlphaFoldDB" id="A0A1B0DQD6"/>
<dbReference type="InterPro" id="IPR012934">
    <property type="entry name" value="Znf_AD"/>
</dbReference>
<keyword evidence="1" id="KW-0479">Metal-binding</keyword>
<keyword evidence="3" id="KW-0863">Zinc-finger</keyword>
<keyword evidence="2" id="KW-0677">Repeat</keyword>
<dbReference type="SUPFAM" id="SSF57716">
    <property type="entry name" value="Glucocorticoid receptor-like (DNA-binding domain)"/>
    <property type="match status" value="1"/>
</dbReference>
<keyword evidence="4" id="KW-0862">Zinc</keyword>
<dbReference type="PROSITE" id="PS00028">
    <property type="entry name" value="ZINC_FINGER_C2H2_1"/>
    <property type="match status" value="1"/>
</dbReference>
<dbReference type="GO" id="GO:0005634">
    <property type="term" value="C:nucleus"/>
    <property type="evidence" value="ECO:0007669"/>
    <property type="project" value="InterPro"/>
</dbReference>
<evidence type="ECO:0000256" key="4">
    <source>
        <dbReference type="ARBA" id="ARBA00022833"/>
    </source>
</evidence>
<dbReference type="Pfam" id="PF07776">
    <property type="entry name" value="zf-AD"/>
    <property type="match status" value="1"/>
</dbReference>
<dbReference type="Gene3D" id="3.30.160.60">
    <property type="entry name" value="Classic Zinc Finger"/>
    <property type="match status" value="3"/>
</dbReference>
<dbReference type="EMBL" id="AJVK01008543">
    <property type="status" value="NOT_ANNOTATED_CDS"/>
    <property type="molecule type" value="Genomic_DNA"/>
</dbReference>
<evidence type="ECO:0000313" key="6">
    <source>
        <dbReference type="EnsemblMetazoa" id="PPAI010727-PA"/>
    </source>
</evidence>
<sequence>MECIEIAGNCRACQMETQEESQKVFIFTTAKLPDIFKETTSLDIQENDGLPKVLCYPCYDRLLDAYNFRKMCSAAALHFQRILSMDILEEKYIPPIPPEDPSDIHLTNTSKEIPNTHPDDFNAPNSYQRNLNCLPDRKDSPTDFLDMLSIDERLPEVLKTDPDDNIEVKDIFPESNIPGEDSRFLPDRGDCQNELETDPDDDAPLIFWKFKNTYKKQEEAPDLQKKKEFIHRKSRQDMRTRKKYKNHRGLKSSSINQNVCEICGVQKATEAELSSHIDTHKKGDMWFCVTCDYKAVEIVILRHHVKVVHQGVKDFYCARCDRFFSTAASQKYHMLRHEGIKNFECSVCGVRKVSLSELKSHMITHTKEKLWSCEFCTFKSSLRGNLKRHVKVVHHKIKEHHCSQCNKSFATPRTSCLRVASGMPSKPGAALFLTPITGFKSSAAVTGIKGMKKKLN</sequence>
<evidence type="ECO:0000256" key="1">
    <source>
        <dbReference type="ARBA" id="ARBA00022723"/>
    </source>
</evidence>
<feature type="region of interest" description="Disordered" evidence="5">
    <location>
        <begin position="219"/>
        <end position="247"/>
    </location>
</feature>
<dbReference type="InterPro" id="IPR013087">
    <property type="entry name" value="Znf_C2H2_type"/>
</dbReference>
<dbReference type="PANTHER" id="PTHR24379:SF121">
    <property type="entry name" value="C2H2-TYPE DOMAIN-CONTAINING PROTEIN"/>
    <property type="match status" value="1"/>
</dbReference>
<organism evidence="6 7">
    <name type="scientific">Phlebotomus papatasi</name>
    <name type="common">Sandfly</name>
    <dbReference type="NCBI Taxonomy" id="29031"/>
    <lineage>
        <taxon>Eukaryota</taxon>
        <taxon>Metazoa</taxon>
        <taxon>Ecdysozoa</taxon>
        <taxon>Arthropoda</taxon>
        <taxon>Hexapoda</taxon>
        <taxon>Insecta</taxon>
        <taxon>Pterygota</taxon>
        <taxon>Neoptera</taxon>
        <taxon>Endopterygota</taxon>
        <taxon>Diptera</taxon>
        <taxon>Nematocera</taxon>
        <taxon>Psychodoidea</taxon>
        <taxon>Psychodidae</taxon>
        <taxon>Phlebotomus</taxon>
        <taxon>Phlebotomus</taxon>
    </lineage>
</organism>
<dbReference type="SMART" id="SM00355">
    <property type="entry name" value="ZnF_C2H2"/>
    <property type="match status" value="5"/>
</dbReference>
<proteinExistence type="predicted"/>
<dbReference type="InterPro" id="IPR036236">
    <property type="entry name" value="Znf_C2H2_sf"/>
</dbReference>
<evidence type="ECO:0000256" key="5">
    <source>
        <dbReference type="SAM" id="MobiDB-lite"/>
    </source>
</evidence>
<dbReference type="EMBL" id="AJVK01008544">
    <property type="status" value="NOT_ANNOTATED_CDS"/>
    <property type="molecule type" value="Genomic_DNA"/>
</dbReference>
<protein>
    <submittedName>
        <fullName evidence="6">Uncharacterized protein</fullName>
    </submittedName>
</protein>
<name>A0A1B0DQD6_PHLPP</name>
<dbReference type="SMART" id="SM00868">
    <property type="entry name" value="zf-AD"/>
    <property type="match status" value="1"/>
</dbReference>